<dbReference type="EMBL" id="WBKO01000001">
    <property type="protein sequence ID" value="MDV2481189.1"/>
    <property type="molecule type" value="Genomic_DNA"/>
</dbReference>
<dbReference type="Proteomes" id="UP001281203">
    <property type="component" value="Unassembled WGS sequence"/>
</dbReference>
<dbReference type="RefSeq" id="WP_317064186.1">
    <property type="nucleotide sequence ID" value="NZ_WBKO01000001.1"/>
</dbReference>
<dbReference type="Gene3D" id="3.20.20.370">
    <property type="entry name" value="Glycoside hydrolase/deacetylase"/>
    <property type="match status" value="1"/>
</dbReference>
<name>A0ABU3WZG5_9EURY</name>
<reference evidence="1 2" key="1">
    <citation type="submission" date="2019-10" db="EMBL/GenBank/DDBJ databases">
        <title>Isolation and characterization of Methanoculleus sp. Wushi-C6 from a hot spring well.</title>
        <authorList>
            <person name="Chen S.-C."/>
            <person name="Lan Z.-H."/>
            <person name="You Y.-T."/>
            <person name="Lai M.-C."/>
        </authorList>
    </citation>
    <scope>NUCLEOTIDE SEQUENCE [LARGE SCALE GENOMIC DNA]</scope>
    <source>
        <strain evidence="1 2">Wushi-C6</strain>
    </source>
</reference>
<sequence length="351" mass="41316">MYPITESIQQNPEFWDIYTRKEEYSSQRLDQHGRFISRHSRHGDILDPIVSRYLIQEGLRVEYPDNRHFAVCLTHDVDEIYPPISHTLASSRHCLKAGDYAGVKKQLFWRLKGKKASPYLKFKDIMDLEETYDAKSSFYFLATDRDIRRFRYDVDDLETEVGFISDNGWEVGLHGGYYAAGDLNEIKIEKNRLERILGKRIVGYRNHYLRFVVPDSWEQLSLARFEYDTTLGYSDAIGFRNGMCHPFKPFNRNTDSELDLLELPLTVMDSTLFSTTKSQEDAWHHVKRCIDVVASYSGLLVLNWHSNSFNCPYKSFWPRMYEKVLHYCAGNKAWITDAETITEFWKKNVLY</sequence>
<proteinExistence type="predicted"/>
<gene>
    <name evidence="1" type="ORF">F8E02_04025</name>
</gene>
<accession>A0ABU3WZG5</accession>
<keyword evidence="2" id="KW-1185">Reference proteome</keyword>
<evidence type="ECO:0000313" key="1">
    <source>
        <dbReference type="EMBL" id="MDV2481189.1"/>
    </source>
</evidence>
<evidence type="ECO:0008006" key="3">
    <source>
        <dbReference type="Google" id="ProtNLM"/>
    </source>
</evidence>
<dbReference type="SUPFAM" id="SSF88713">
    <property type="entry name" value="Glycoside hydrolase/deacetylase"/>
    <property type="match status" value="1"/>
</dbReference>
<organism evidence="1 2">
    <name type="scientific">Methanoculleus caldifontis</name>
    <dbReference type="NCBI Taxonomy" id="2651577"/>
    <lineage>
        <taxon>Archaea</taxon>
        <taxon>Methanobacteriati</taxon>
        <taxon>Methanobacteriota</taxon>
        <taxon>Stenosarchaea group</taxon>
        <taxon>Methanomicrobia</taxon>
        <taxon>Methanomicrobiales</taxon>
        <taxon>Methanomicrobiaceae</taxon>
        <taxon>Methanoculleus</taxon>
    </lineage>
</organism>
<dbReference type="CDD" id="cd10931">
    <property type="entry name" value="CE4_u7"/>
    <property type="match status" value="1"/>
</dbReference>
<protein>
    <recommendedName>
        <fullName evidence="3">NodB homology domain-containing protein</fullName>
    </recommendedName>
</protein>
<dbReference type="InterPro" id="IPR011330">
    <property type="entry name" value="Glyco_hydro/deAcase_b/a-brl"/>
</dbReference>
<comment type="caution">
    <text evidence="1">The sequence shown here is derived from an EMBL/GenBank/DDBJ whole genome shotgun (WGS) entry which is preliminary data.</text>
</comment>
<evidence type="ECO:0000313" key="2">
    <source>
        <dbReference type="Proteomes" id="UP001281203"/>
    </source>
</evidence>